<protein>
    <submittedName>
        <fullName evidence="1">Uncharacterized protein</fullName>
    </submittedName>
</protein>
<dbReference type="EMBL" id="JACGWK010000009">
    <property type="protein sequence ID" value="KAL0333978.1"/>
    <property type="molecule type" value="Genomic_DNA"/>
</dbReference>
<accession>A0AAW2MSQ2</accession>
<name>A0AAW2MSQ2_9LAMI</name>
<evidence type="ECO:0000313" key="1">
    <source>
        <dbReference type="EMBL" id="KAL0333978.1"/>
    </source>
</evidence>
<proteinExistence type="predicted"/>
<gene>
    <name evidence="1" type="ORF">Sangu_1554000</name>
</gene>
<reference evidence="1" key="1">
    <citation type="submission" date="2020-06" db="EMBL/GenBank/DDBJ databases">
        <authorList>
            <person name="Li T."/>
            <person name="Hu X."/>
            <person name="Zhang T."/>
            <person name="Song X."/>
            <person name="Zhang H."/>
            <person name="Dai N."/>
            <person name="Sheng W."/>
            <person name="Hou X."/>
            <person name="Wei L."/>
        </authorList>
    </citation>
    <scope>NUCLEOTIDE SEQUENCE</scope>
    <source>
        <strain evidence="1">G01</strain>
        <tissue evidence="1">Leaf</tissue>
    </source>
</reference>
<dbReference type="AlphaFoldDB" id="A0AAW2MSQ2"/>
<organism evidence="1">
    <name type="scientific">Sesamum angustifolium</name>
    <dbReference type="NCBI Taxonomy" id="2727405"/>
    <lineage>
        <taxon>Eukaryota</taxon>
        <taxon>Viridiplantae</taxon>
        <taxon>Streptophyta</taxon>
        <taxon>Embryophyta</taxon>
        <taxon>Tracheophyta</taxon>
        <taxon>Spermatophyta</taxon>
        <taxon>Magnoliopsida</taxon>
        <taxon>eudicotyledons</taxon>
        <taxon>Gunneridae</taxon>
        <taxon>Pentapetalae</taxon>
        <taxon>asterids</taxon>
        <taxon>lamiids</taxon>
        <taxon>Lamiales</taxon>
        <taxon>Pedaliaceae</taxon>
        <taxon>Sesamum</taxon>
    </lineage>
</organism>
<comment type="caution">
    <text evidence="1">The sequence shown here is derived from an EMBL/GenBank/DDBJ whole genome shotgun (WGS) entry which is preliminary data.</text>
</comment>
<reference evidence="1" key="2">
    <citation type="journal article" date="2024" name="Plant">
        <title>Genomic evolution and insights into agronomic trait innovations of Sesamum species.</title>
        <authorList>
            <person name="Miao H."/>
            <person name="Wang L."/>
            <person name="Qu L."/>
            <person name="Liu H."/>
            <person name="Sun Y."/>
            <person name="Le M."/>
            <person name="Wang Q."/>
            <person name="Wei S."/>
            <person name="Zheng Y."/>
            <person name="Lin W."/>
            <person name="Duan Y."/>
            <person name="Cao H."/>
            <person name="Xiong S."/>
            <person name="Wang X."/>
            <person name="Wei L."/>
            <person name="Li C."/>
            <person name="Ma Q."/>
            <person name="Ju M."/>
            <person name="Zhao R."/>
            <person name="Li G."/>
            <person name="Mu C."/>
            <person name="Tian Q."/>
            <person name="Mei H."/>
            <person name="Zhang T."/>
            <person name="Gao T."/>
            <person name="Zhang H."/>
        </authorList>
    </citation>
    <scope>NUCLEOTIDE SEQUENCE</scope>
    <source>
        <strain evidence="1">G01</strain>
    </source>
</reference>
<sequence>MRLAQKYIDEDEMNAMKEGEWASSIRWDRGREGRERGNRFDRERDAPYKPKYYRYTPLTTIRARALMMVEKANLLQWPQRTRDTPAKKYSKKYCRFHRDKGHNTEDCY</sequence>